<organism evidence="2">
    <name type="scientific">Salmonella enterica</name>
    <name type="common">Salmonella choleraesuis</name>
    <dbReference type="NCBI Taxonomy" id="28901"/>
    <lineage>
        <taxon>Bacteria</taxon>
        <taxon>Pseudomonadati</taxon>
        <taxon>Pseudomonadota</taxon>
        <taxon>Gammaproteobacteria</taxon>
        <taxon>Enterobacterales</taxon>
        <taxon>Enterobacteriaceae</taxon>
        <taxon>Salmonella</taxon>
    </lineage>
</organism>
<protein>
    <submittedName>
        <fullName evidence="2">ATP-binding cassette domain-containing protein</fullName>
    </submittedName>
</protein>
<name>A0A5Y6F041_SALER</name>
<feature type="non-terminal residue" evidence="2">
    <location>
        <position position="193"/>
    </location>
</feature>
<evidence type="ECO:0000259" key="1">
    <source>
        <dbReference type="Pfam" id="PF00005"/>
    </source>
</evidence>
<accession>A0A5Y6F041</accession>
<dbReference type="Gene3D" id="3.40.50.300">
    <property type="entry name" value="P-loop containing nucleotide triphosphate hydrolases"/>
    <property type="match status" value="1"/>
</dbReference>
<dbReference type="GO" id="GO:0016887">
    <property type="term" value="F:ATP hydrolysis activity"/>
    <property type="evidence" value="ECO:0007669"/>
    <property type="project" value="InterPro"/>
</dbReference>
<dbReference type="GO" id="GO:0005524">
    <property type="term" value="F:ATP binding"/>
    <property type="evidence" value="ECO:0007669"/>
    <property type="project" value="UniProtKB-KW"/>
</dbReference>
<comment type="caution">
    <text evidence="2">The sequence shown here is derived from an EMBL/GenBank/DDBJ whole genome shotgun (WGS) entry which is preliminary data.</text>
</comment>
<gene>
    <name evidence="2" type="ORF">FSC90_26520</name>
</gene>
<dbReference type="InterPro" id="IPR027417">
    <property type="entry name" value="P-loop_NTPase"/>
</dbReference>
<evidence type="ECO:0000313" key="2">
    <source>
        <dbReference type="EMBL" id="ECK6663248.1"/>
    </source>
</evidence>
<dbReference type="Pfam" id="PF00005">
    <property type="entry name" value="ABC_tran"/>
    <property type="match status" value="1"/>
</dbReference>
<dbReference type="AlphaFoldDB" id="A0A5Y6F041"/>
<dbReference type="InterPro" id="IPR003439">
    <property type="entry name" value="ABC_transporter-like_ATP-bd"/>
</dbReference>
<reference evidence="2" key="1">
    <citation type="submission" date="2019-08" db="EMBL/GenBank/DDBJ databases">
        <authorList>
            <consortium name="PulseNet: The National Subtyping Network for Foodborne Disease Surveillance"/>
            <person name="Tarr C.L."/>
            <person name="Trees E."/>
            <person name="Katz L.S."/>
            <person name="Carleton-Romer H.A."/>
            <person name="Stroika S."/>
            <person name="Kucerova Z."/>
            <person name="Roache K.F."/>
            <person name="Sabol A.L."/>
            <person name="Besser J."/>
            <person name="Gerner-Smidt P."/>
        </authorList>
    </citation>
    <scope>NUCLEOTIDE SEQUENCE</scope>
    <source>
        <strain evidence="2">PNUSAS086686</strain>
    </source>
</reference>
<sequence>NINVDGKNVIITGGNGCGKTRFLKLIYEQISAQIEQNEYKTHEKIKQEITNRQSWMKHTSPTDRNYFSWKQQIADFEKQLIKMENINVELVDLDRYCIDFNERKSLLRYFGAVRENNISHSGTIDSLKTLRDEEISVSLSQDTSNKFERYLVSLYNYGSHLIAREKNKTKGDKVDTWFCFLQKQFQYLFEDDS</sequence>
<keyword evidence="2" id="KW-0067">ATP-binding</keyword>
<dbReference type="EMBL" id="AAJCRC010000275">
    <property type="protein sequence ID" value="ECK6663248.1"/>
    <property type="molecule type" value="Genomic_DNA"/>
</dbReference>
<feature type="non-terminal residue" evidence="2">
    <location>
        <position position="1"/>
    </location>
</feature>
<keyword evidence="2" id="KW-0547">Nucleotide-binding</keyword>
<proteinExistence type="predicted"/>
<dbReference type="SUPFAM" id="SSF52540">
    <property type="entry name" value="P-loop containing nucleoside triphosphate hydrolases"/>
    <property type="match status" value="1"/>
</dbReference>
<feature type="domain" description="ABC transporter" evidence="1">
    <location>
        <begin position="6"/>
        <end position="65"/>
    </location>
</feature>